<feature type="domain" description="GCVT N-terminal" evidence="1">
    <location>
        <begin position="45"/>
        <end position="152"/>
    </location>
</feature>
<dbReference type="Gene3D" id="3.30.70.1630">
    <property type="match status" value="1"/>
</dbReference>
<dbReference type="GO" id="GO:0016226">
    <property type="term" value="P:iron-sulfur cluster assembly"/>
    <property type="evidence" value="ECO:0007669"/>
    <property type="project" value="TreeGrafter"/>
</dbReference>
<evidence type="ECO:0000313" key="3">
    <source>
        <dbReference type="Proteomes" id="UP000501726"/>
    </source>
</evidence>
<dbReference type="Gene3D" id="2.40.30.160">
    <property type="match status" value="1"/>
</dbReference>
<organism evidence="2 3">
    <name type="scientific">Thiosulfatimonas sediminis</name>
    <dbReference type="NCBI Taxonomy" id="2675054"/>
    <lineage>
        <taxon>Bacteria</taxon>
        <taxon>Pseudomonadati</taxon>
        <taxon>Pseudomonadota</taxon>
        <taxon>Gammaproteobacteria</taxon>
        <taxon>Thiotrichales</taxon>
        <taxon>Piscirickettsiaceae</taxon>
        <taxon>Thiosulfatimonas</taxon>
    </lineage>
</organism>
<dbReference type="Proteomes" id="UP000501726">
    <property type="component" value="Chromosome"/>
</dbReference>
<dbReference type="RefSeq" id="WP_173272471.1">
    <property type="nucleotide sequence ID" value="NZ_AP021889.1"/>
</dbReference>
<protein>
    <submittedName>
        <fullName evidence="2">tRNA-modifying protein YgfZ</fullName>
    </submittedName>
</protein>
<dbReference type="InterPro" id="IPR017703">
    <property type="entry name" value="YgfZ/GCV_T_CS"/>
</dbReference>
<proteinExistence type="predicted"/>
<sequence>MQTAAAMDSTWQTFLLSQNAQFDETGKIQTFGTPELERYLIKHGPVLTSLSHQALLKVSGDDAQAFLQGQLTSDINQVSDTQAQMSAYCDPKGNVLAIFTVFKYQGDFYLSFDGSLSQSIQKRLQMFVMRSAVKIEDVANQLIQIGFAGEFADIDVQRRLESKVKTVFETALSKDPSIADVLIIKVPGPYHKYAIFGPAEQMQTVWTKLRVNCDVTNHNDWQLLDIAAAVPNVTDKTSGQFTAQFLNLDKFSAISFKKGCFPGQEIIARIHYRGKITKRMLRIRLQENLDLHAGDVLALTDSQGKIHKLDVINCRADIFNGCLCNAIGTLKSLDAVEGELQSSEGQSAIIEPLPYSILEEK</sequence>
<name>A0A6F8PVL2_9GAMM</name>
<gene>
    <name evidence="2" type="primary">ygfZ</name>
    <name evidence="2" type="ORF">THMIRHAS_15090</name>
</gene>
<dbReference type="NCBIfam" id="TIGR03317">
    <property type="entry name" value="ygfZ_signature"/>
    <property type="match status" value="1"/>
</dbReference>
<dbReference type="PANTHER" id="PTHR22602">
    <property type="entry name" value="TRANSFERASE CAF17, MITOCHONDRIAL-RELATED"/>
    <property type="match status" value="1"/>
</dbReference>
<evidence type="ECO:0000259" key="1">
    <source>
        <dbReference type="Pfam" id="PF01571"/>
    </source>
</evidence>
<dbReference type="PANTHER" id="PTHR22602:SF0">
    <property type="entry name" value="TRANSFERASE CAF17, MITOCHONDRIAL-RELATED"/>
    <property type="match status" value="1"/>
</dbReference>
<dbReference type="KEGG" id="tse:THMIRHAS_15090"/>
<dbReference type="InterPro" id="IPR045179">
    <property type="entry name" value="YgfZ/GcvT"/>
</dbReference>
<accession>A0A6F8PVL2</accession>
<dbReference type="InterPro" id="IPR006222">
    <property type="entry name" value="GCVT_N"/>
</dbReference>
<dbReference type="Gene3D" id="3.30.70.1400">
    <property type="entry name" value="Aminomethyltransferase beta-barrel domains"/>
    <property type="match status" value="1"/>
</dbReference>
<dbReference type="SUPFAM" id="SSF103025">
    <property type="entry name" value="Folate-binding domain"/>
    <property type="match status" value="1"/>
</dbReference>
<keyword evidence="3" id="KW-1185">Reference proteome</keyword>
<reference evidence="3" key="1">
    <citation type="submission" date="2019-11" db="EMBL/GenBank/DDBJ databases">
        <title>Isolation and characterization of two novel species in the genus Thiomicrorhabdus.</title>
        <authorList>
            <person name="Mochizuki J."/>
            <person name="Kojima H."/>
            <person name="Fukui M."/>
        </authorList>
    </citation>
    <scope>NUCLEOTIDE SEQUENCE [LARGE SCALE GENOMIC DNA]</scope>
    <source>
        <strain evidence="3">aks77</strain>
    </source>
</reference>
<dbReference type="Pfam" id="PF01571">
    <property type="entry name" value="GCV_T"/>
    <property type="match status" value="1"/>
</dbReference>
<dbReference type="AlphaFoldDB" id="A0A6F8PVL2"/>
<evidence type="ECO:0000313" key="2">
    <source>
        <dbReference type="EMBL" id="BBP46136.1"/>
    </source>
</evidence>
<dbReference type="EMBL" id="AP021889">
    <property type="protein sequence ID" value="BBP46136.1"/>
    <property type="molecule type" value="Genomic_DNA"/>
</dbReference>